<dbReference type="HOGENOM" id="CLU_044334_0_0_9"/>
<gene>
    <name evidence="3" type="ordered locus">Amet_3429</name>
</gene>
<dbReference type="Pfam" id="PF14398">
    <property type="entry name" value="ATPgrasp_YheCD"/>
    <property type="match status" value="1"/>
</dbReference>
<dbReference type="GO" id="GO:0046872">
    <property type="term" value="F:metal ion binding"/>
    <property type="evidence" value="ECO:0007669"/>
    <property type="project" value="InterPro"/>
</dbReference>
<dbReference type="SUPFAM" id="SSF56059">
    <property type="entry name" value="Glutathione synthetase ATP-binding domain-like"/>
    <property type="match status" value="1"/>
</dbReference>
<dbReference type="EMBL" id="CP000724">
    <property type="protein sequence ID" value="ABR49557.1"/>
    <property type="molecule type" value="Genomic_DNA"/>
</dbReference>
<dbReference type="AlphaFoldDB" id="A6TTN9"/>
<proteinExistence type="predicted"/>
<dbReference type="RefSeq" id="WP_012064520.1">
    <property type="nucleotide sequence ID" value="NC_009633.1"/>
</dbReference>
<evidence type="ECO:0000313" key="4">
    <source>
        <dbReference type="Proteomes" id="UP000001572"/>
    </source>
</evidence>
<reference evidence="4" key="1">
    <citation type="journal article" date="2016" name="Genome Announc.">
        <title>Complete genome sequence of Alkaliphilus metalliredigens strain QYMF, an alkaliphilic and metal-reducing bacterium isolated from borax-contaminated leachate ponds.</title>
        <authorList>
            <person name="Hwang C."/>
            <person name="Copeland A."/>
            <person name="Lucas S."/>
            <person name="Lapidus A."/>
            <person name="Barry K."/>
            <person name="Detter J.C."/>
            <person name="Glavina Del Rio T."/>
            <person name="Hammon N."/>
            <person name="Israni S."/>
            <person name="Dalin E."/>
            <person name="Tice H."/>
            <person name="Pitluck S."/>
            <person name="Chertkov O."/>
            <person name="Brettin T."/>
            <person name="Bruce D."/>
            <person name="Han C."/>
            <person name="Schmutz J."/>
            <person name="Larimer F."/>
            <person name="Land M.L."/>
            <person name="Hauser L."/>
            <person name="Kyrpides N."/>
            <person name="Mikhailova N."/>
            <person name="Ye Q."/>
            <person name="Zhou J."/>
            <person name="Richardson P."/>
            <person name="Fields M.W."/>
        </authorList>
    </citation>
    <scope>NUCLEOTIDE SEQUENCE [LARGE SCALE GENOMIC DNA]</scope>
    <source>
        <strain evidence="4">QYMF</strain>
    </source>
</reference>
<dbReference type="InterPro" id="IPR026838">
    <property type="entry name" value="YheC/D"/>
</dbReference>
<sequence length="386" mass="45261">MGDSDKKDDNLNQINQLSSEKELAKPIMGILIKANHIKRMLSKQQPLSKHAKFIEANEQIQMLLYFFSIDDFHINKPIVRGVHYNQETDKWEKKKLPYPDIIYKAYGSKNKKDLSLKFINRIKEFDIKLINYLYCFNKWEIYEHLSDYQNISPHLPLSVLYDSPDSLKKMLAISHKVYLKACQSGKGRGVVCVEQLPEGRYTYRYFIDGLYENEAKGFDSLIHEILLFYKNRKFIVQQAIDLIKVEGKIIDMRAELQRKDNGKIVITAIAVRVSNHNSPITTHGESYTFQYFFKHFMDYSEVEIAKLESRIIKFLKMIYHAIEASYGQSGELSMDIGLDSNDHLWFIESNAYSSKASFHHAYDEREIQQSYLNLLEYAIFLYSEDS</sequence>
<dbReference type="eggNOG" id="COG0189">
    <property type="taxonomic scope" value="Bacteria"/>
</dbReference>
<accession>A6TTN9</accession>
<dbReference type="InterPro" id="IPR011761">
    <property type="entry name" value="ATP-grasp"/>
</dbReference>
<protein>
    <recommendedName>
        <fullName evidence="2">ATP-grasp domain-containing protein</fullName>
    </recommendedName>
</protein>
<name>A6TTN9_ALKMQ</name>
<dbReference type="PROSITE" id="PS50975">
    <property type="entry name" value="ATP_GRASP"/>
    <property type="match status" value="1"/>
</dbReference>
<dbReference type="GO" id="GO:0005524">
    <property type="term" value="F:ATP binding"/>
    <property type="evidence" value="ECO:0007669"/>
    <property type="project" value="UniProtKB-UniRule"/>
</dbReference>
<evidence type="ECO:0000313" key="3">
    <source>
        <dbReference type="EMBL" id="ABR49557.1"/>
    </source>
</evidence>
<organism evidence="3 4">
    <name type="scientific">Alkaliphilus metalliredigens (strain QYMF)</name>
    <dbReference type="NCBI Taxonomy" id="293826"/>
    <lineage>
        <taxon>Bacteria</taxon>
        <taxon>Bacillati</taxon>
        <taxon>Bacillota</taxon>
        <taxon>Clostridia</taxon>
        <taxon>Peptostreptococcales</taxon>
        <taxon>Natronincolaceae</taxon>
        <taxon>Alkaliphilus</taxon>
    </lineage>
</organism>
<keyword evidence="1" id="KW-0547">Nucleotide-binding</keyword>
<keyword evidence="4" id="KW-1185">Reference proteome</keyword>
<dbReference type="STRING" id="293826.Amet_3429"/>
<evidence type="ECO:0000259" key="2">
    <source>
        <dbReference type="PROSITE" id="PS50975"/>
    </source>
</evidence>
<keyword evidence="1" id="KW-0067">ATP-binding</keyword>
<evidence type="ECO:0000256" key="1">
    <source>
        <dbReference type="PROSITE-ProRule" id="PRU00409"/>
    </source>
</evidence>
<feature type="domain" description="ATP-grasp" evidence="2">
    <location>
        <begin position="145"/>
        <end position="380"/>
    </location>
</feature>
<dbReference type="Proteomes" id="UP000001572">
    <property type="component" value="Chromosome"/>
</dbReference>
<dbReference type="KEGG" id="amt:Amet_3429"/>